<sequence length="361" mass="40862">MISFVVGRGMGHLGRCISITEKLQQHHLPIHVFAFRETHGYLSKNLHNDVQLKAFQSKKFEDGKQTTLLINDWRSDVPRFRSEGKVGGNTKLVTLYHSDFIIGNNDSAPMQEYKNRIVEIANQSDIFLHMNLIPPKQTHPQMNCIYIPIPLITREISQSPKEVRHMLGLQQNESFILVHMGGGLANRYEQIVKWYDQINSLAGRYRFVVAGQLADEDYPFDERIIKAPLIPNGKNLVQAASLVISKPGMGILGDCISTGTPLLFLPPDDAEREQKVDMLREIANSDKVSIQEPEEIVPKIEHALANKEVIQERFSLIPTNGAEVASKIIEMAYQIPLSKLAKRQEDLLRLTPYSSFKNKDG</sequence>
<dbReference type="EMBL" id="CP018145">
    <property type="protein sequence ID" value="ASJ57205.1"/>
    <property type="molecule type" value="Genomic_DNA"/>
</dbReference>
<protein>
    <recommendedName>
        <fullName evidence="3">Glycosyl transferase family 28 C-terminal domain-containing protein</fullName>
    </recommendedName>
</protein>
<reference evidence="1 2" key="1">
    <citation type="submission" date="2016-11" db="EMBL/GenBank/DDBJ databases">
        <authorList>
            <person name="Jaros S."/>
            <person name="Januszkiewicz K."/>
            <person name="Wedrychowicz H."/>
        </authorList>
    </citation>
    <scope>NUCLEOTIDE SEQUENCE [LARGE SCALE GENOMIC DNA]</scope>
    <source>
        <strain evidence="1 2">NF2</strain>
    </source>
</reference>
<name>A0A220MQZ2_9BACL</name>
<organism evidence="1 2">
    <name type="scientific">Brevibacillus formosus</name>
    <dbReference type="NCBI Taxonomy" id="54913"/>
    <lineage>
        <taxon>Bacteria</taxon>
        <taxon>Bacillati</taxon>
        <taxon>Bacillota</taxon>
        <taxon>Bacilli</taxon>
        <taxon>Bacillales</taxon>
        <taxon>Paenibacillaceae</taxon>
        <taxon>Brevibacillus</taxon>
    </lineage>
</organism>
<dbReference type="InterPro" id="IPR053205">
    <property type="entry name" value="GHMP_kinase_L-arabinokinase"/>
</dbReference>
<proteinExistence type="predicted"/>
<evidence type="ECO:0000313" key="2">
    <source>
        <dbReference type="Proteomes" id="UP000197781"/>
    </source>
</evidence>
<gene>
    <name evidence="1" type="ORF">BP422_29085</name>
</gene>
<dbReference type="Proteomes" id="UP000197781">
    <property type="component" value="Chromosome"/>
</dbReference>
<dbReference type="SUPFAM" id="SSF53756">
    <property type="entry name" value="UDP-Glycosyltransferase/glycogen phosphorylase"/>
    <property type="match status" value="1"/>
</dbReference>
<dbReference type="AlphaFoldDB" id="A0A220MQZ2"/>
<dbReference type="Gene3D" id="3.40.50.2000">
    <property type="entry name" value="Glycogen Phosphorylase B"/>
    <property type="match status" value="1"/>
</dbReference>
<evidence type="ECO:0008006" key="3">
    <source>
        <dbReference type="Google" id="ProtNLM"/>
    </source>
</evidence>
<dbReference type="KEGG" id="bfm:BP422_29085"/>
<accession>A0A220MQZ2</accession>
<dbReference type="RefSeq" id="WP_088910664.1">
    <property type="nucleotide sequence ID" value="NZ_CP018145.1"/>
</dbReference>
<evidence type="ECO:0000313" key="1">
    <source>
        <dbReference type="EMBL" id="ASJ57205.1"/>
    </source>
</evidence>
<dbReference type="PANTHER" id="PTHR38134:SF2">
    <property type="entry name" value="GALACTOKINASE"/>
    <property type="match status" value="1"/>
</dbReference>
<dbReference type="PANTHER" id="PTHR38134">
    <property type="entry name" value="SLR1395 PROTEIN"/>
    <property type="match status" value="1"/>
</dbReference>